<feature type="domain" description="DDH" evidence="6">
    <location>
        <begin position="75"/>
        <end position="217"/>
    </location>
</feature>
<evidence type="ECO:0000256" key="1">
    <source>
        <dbReference type="ARBA" id="ARBA00005915"/>
    </source>
</evidence>
<feature type="domain" description="RecJ OB" evidence="9">
    <location>
        <begin position="444"/>
        <end position="549"/>
    </location>
</feature>
<name>A0A1I6PL21_9BACI</name>
<keyword evidence="5 11" id="KW-0269">Exonuclease</keyword>
<reference evidence="11 12" key="1">
    <citation type="submission" date="2016-10" db="EMBL/GenBank/DDBJ databases">
        <authorList>
            <person name="de Groot N.N."/>
        </authorList>
    </citation>
    <scope>NUCLEOTIDE SEQUENCE [LARGE SCALE GENOMIC DNA]</scope>
    <source>
        <strain evidence="11 12">DSM 17074</strain>
    </source>
</reference>
<dbReference type="AlphaFoldDB" id="A0A1I6PL21"/>
<evidence type="ECO:0000313" key="12">
    <source>
        <dbReference type="Proteomes" id="UP000199139"/>
    </source>
</evidence>
<dbReference type="PANTHER" id="PTHR30255">
    <property type="entry name" value="SINGLE-STRANDED-DNA-SPECIFIC EXONUCLEASE RECJ"/>
    <property type="match status" value="1"/>
</dbReference>
<evidence type="ECO:0000259" key="9">
    <source>
        <dbReference type="Pfam" id="PF17768"/>
    </source>
</evidence>
<protein>
    <recommendedName>
        <fullName evidence="2">Single-stranded-DNA-specific exonuclease RecJ</fullName>
    </recommendedName>
</protein>
<evidence type="ECO:0000256" key="2">
    <source>
        <dbReference type="ARBA" id="ARBA00019841"/>
    </source>
</evidence>
<dbReference type="GO" id="GO:0008409">
    <property type="term" value="F:5'-3' exonuclease activity"/>
    <property type="evidence" value="ECO:0007669"/>
    <property type="project" value="InterPro"/>
</dbReference>
<dbReference type="InterPro" id="IPR018779">
    <property type="entry name" value="RecJ_C"/>
</dbReference>
<dbReference type="EMBL" id="BJWJ01000005">
    <property type="protein sequence ID" value="GEM03773.1"/>
    <property type="molecule type" value="Genomic_DNA"/>
</dbReference>
<evidence type="ECO:0000259" key="6">
    <source>
        <dbReference type="Pfam" id="PF01368"/>
    </source>
</evidence>
<accession>A0A1I6PL21</accession>
<dbReference type="InterPro" id="IPR051673">
    <property type="entry name" value="SSDNA_exonuclease_RecJ"/>
</dbReference>
<evidence type="ECO:0000256" key="5">
    <source>
        <dbReference type="ARBA" id="ARBA00022839"/>
    </source>
</evidence>
<dbReference type="GO" id="GO:0006310">
    <property type="term" value="P:DNA recombination"/>
    <property type="evidence" value="ECO:0007669"/>
    <property type="project" value="InterPro"/>
</dbReference>
<dbReference type="PANTHER" id="PTHR30255:SF2">
    <property type="entry name" value="SINGLE-STRANDED-DNA-SPECIFIC EXONUCLEASE RECJ"/>
    <property type="match status" value="1"/>
</dbReference>
<gene>
    <name evidence="10" type="primary">recJ</name>
    <name evidence="10" type="ORF">HMI01_07610</name>
    <name evidence="11" type="ORF">SAMN05421668_10254</name>
</gene>
<evidence type="ECO:0000259" key="7">
    <source>
        <dbReference type="Pfam" id="PF02272"/>
    </source>
</evidence>
<evidence type="ECO:0000259" key="8">
    <source>
        <dbReference type="Pfam" id="PF10141"/>
    </source>
</evidence>
<reference evidence="10 13" key="2">
    <citation type="submission" date="2019-07" db="EMBL/GenBank/DDBJ databases">
        <title>Whole genome shotgun sequence of Halolactibacillus miurensis NBRC 100873.</title>
        <authorList>
            <person name="Hosoyama A."/>
            <person name="Uohara A."/>
            <person name="Ohji S."/>
            <person name="Ichikawa N."/>
        </authorList>
    </citation>
    <scope>NUCLEOTIDE SEQUENCE [LARGE SCALE GENOMIC DNA]</scope>
    <source>
        <strain evidence="10 13">NBRC 100873</strain>
    </source>
</reference>
<evidence type="ECO:0000313" key="10">
    <source>
        <dbReference type="EMBL" id="GEM03773.1"/>
    </source>
</evidence>
<dbReference type="InterPro" id="IPR004610">
    <property type="entry name" value="RecJ"/>
</dbReference>
<comment type="similarity">
    <text evidence="1">Belongs to the RecJ family.</text>
</comment>
<feature type="domain" description="DHHA1" evidence="7">
    <location>
        <begin position="335"/>
        <end position="430"/>
    </location>
</feature>
<dbReference type="Pfam" id="PF10141">
    <property type="entry name" value="ssDNA-exonuc_C"/>
    <property type="match status" value="1"/>
</dbReference>
<dbReference type="OrthoDB" id="9809852at2"/>
<dbReference type="EMBL" id="FPAI01000002">
    <property type="protein sequence ID" value="SFS40897.1"/>
    <property type="molecule type" value="Genomic_DNA"/>
</dbReference>
<evidence type="ECO:0000313" key="13">
    <source>
        <dbReference type="Proteomes" id="UP000321773"/>
    </source>
</evidence>
<dbReference type="Proteomes" id="UP000321773">
    <property type="component" value="Unassembled WGS sequence"/>
</dbReference>
<sequence>MLESKMKWSFDSLEPVNEAQTIMTRLLEKRGVTTDKEQKAFLSPSMKDLIDPSLLTDSEKVKSRILKAVETGEPIMVFGDYDADGVTSTVVMMETLIELGAICDCYIPNRFTEGYGPNPDAMRQIKEDGFSLVITVDTGIAAFESIEVANAIGLDVIITDHHEVQEVLPDAFAVIHPKVSEDYSFKALAGVGVAFKLSQYLLGYFPEQFLDLVAIGTISDLVPLVGENRVLTTLGLKKLKQTSRTGLVALKYVASIKDDVDEEDIGFGIGPRLNAVGRLGSALPAVELLMATDPVEANQLAEMINNINQERQEIVKTIAAEAIELVENNPVEHERVIVVAKEGWNEGVLGIVASRLVRTYQRPVLCLSIKPDQGIAKGSARSIDAFNLFEHGMSVRELFINFGGHSQAAGMTVDLDRLSELRAVLNTIAKDTLSAEDYKEHKQIDLAVDVSQLSLDLISNLNKLAPFGMANPKPLFYVTGIPKDIRKIGADQTHLKFSLEQNQYQVNVIGFGFGQDYHHLNQDQSVEIIGYLSVNEWNNIRSVQLMLEDRRILSQQVFDFRGRKFWYKDVLPHAGENVVFVHFNQPTKIEDRQSEHSETVIARGTTIQNLIVTDLPESLDHFVTLIKKTSPENIYLCYQADEETLQVLPSRDDFKWLYAFIIKQGQFYLERDSLRVAKHKGWKINKIKFMIQVFSELEFVKIANGVLVPNPSVDKRPLETANSYQRQQNKIDIESILYYSSYQALVSWLLTGLESSDSLEEEKVNGL</sequence>
<feature type="domain" description="Single-stranded-DNA-specific exonuclease RecJ C-terminal" evidence="8">
    <location>
        <begin position="556"/>
        <end position="749"/>
    </location>
</feature>
<dbReference type="GO" id="GO:0003676">
    <property type="term" value="F:nucleic acid binding"/>
    <property type="evidence" value="ECO:0007669"/>
    <property type="project" value="InterPro"/>
</dbReference>
<dbReference type="Pfam" id="PF17768">
    <property type="entry name" value="RecJ_OB"/>
    <property type="match status" value="1"/>
</dbReference>
<dbReference type="RefSeq" id="WP_062319009.1">
    <property type="nucleotide sequence ID" value="NZ_BJWJ01000005.1"/>
</dbReference>
<dbReference type="InterPro" id="IPR003156">
    <property type="entry name" value="DHHA1_dom"/>
</dbReference>
<evidence type="ECO:0000256" key="4">
    <source>
        <dbReference type="ARBA" id="ARBA00022801"/>
    </source>
</evidence>
<evidence type="ECO:0000313" key="11">
    <source>
        <dbReference type="EMBL" id="SFS40897.1"/>
    </source>
</evidence>
<dbReference type="InterPro" id="IPR001667">
    <property type="entry name" value="DDH_dom"/>
</dbReference>
<dbReference type="Gene3D" id="3.90.1640.30">
    <property type="match status" value="1"/>
</dbReference>
<dbReference type="Gene3D" id="3.10.310.30">
    <property type="match status" value="1"/>
</dbReference>
<organism evidence="11 12">
    <name type="scientific">Halolactibacillus miurensis</name>
    <dbReference type="NCBI Taxonomy" id="306541"/>
    <lineage>
        <taxon>Bacteria</taxon>
        <taxon>Bacillati</taxon>
        <taxon>Bacillota</taxon>
        <taxon>Bacilli</taxon>
        <taxon>Bacillales</taxon>
        <taxon>Bacillaceae</taxon>
        <taxon>Halolactibacillus</taxon>
    </lineage>
</organism>
<dbReference type="Pfam" id="PF02272">
    <property type="entry name" value="DHHA1"/>
    <property type="match status" value="1"/>
</dbReference>
<dbReference type="STRING" id="306541.SAMN05421668_10254"/>
<keyword evidence="3" id="KW-0540">Nuclease</keyword>
<dbReference type="InterPro" id="IPR038763">
    <property type="entry name" value="DHH_sf"/>
</dbReference>
<proteinExistence type="inferred from homology"/>
<dbReference type="NCBIfam" id="TIGR00644">
    <property type="entry name" value="recJ"/>
    <property type="match status" value="1"/>
</dbReference>
<dbReference type="InterPro" id="IPR041122">
    <property type="entry name" value="RecJ_OB"/>
</dbReference>
<dbReference type="Proteomes" id="UP000199139">
    <property type="component" value="Unassembled WGS sequence"/>
</dbReference>
<keyword evidence="13" id="KW-1185">Reference proteome</keyword>
<dbReference type="SUPFAM" id="SSF64182">
    <property type="entry name" value="DHH phosphoesterases"/>
    <property type="match status" value="1"/>
</dbReference>
<evidence type="ECO:0000256" key="3">
    <source>
        <dbReference type="ARBA" id="ARBA00022722"/>
    </source>
</evidence>
<dbReference type="Pfam" id="PF01368">
    <property type="entry name" value="DHH"/>
    <property type="match status" value="1"/>
</dbReference>
<dbReference type="GO" id="GO:0006281">
    <property type="term" value="P:DNA repair"/>
    <property type="evidence" value="ECO:0007669"/>
    <property type="project" value="InterPro"/>
</dbReference>
<keyword evidence="4" id="KW-0378">Hydrolase</keyword>